<feature type="region of interest" description="Disordered" evidence="1">
    <location>
        <begin position="1"/>
        <end position="42"/>
    </location>
</feature>
<evidence type="ECO:0000313" key="4">
    <source>
        <dbReference type="EnsemblPlants" id="Ma05_p04510.1"/>
    </source>
</evidence>
<dbReference type="InterPro" id="IPR011009">
    <property type="entry name" value="Kinase-like_dom_sf"/>
</dbReference>
<feature type="compositionally biased region" description="Pro residues" evidence="1">
    <location>
        <begin position="15"/>
        <end position="29"/>
    </location>
</feature>
<dbReference type="PROSITE" id="PS50011">
    <property type="entry name" value="PROTEIN_KINASE_DOM"/>
    <property type="match status" value="1"/>
</dbReference>
<protein>
    <submittedName>
        <fullName evidence="3">(wild Malaysian banana) hypothetical protein</fullName>
    </submittedName>
</protein>
<reference evidence="3" key="1">
    <citation type="submission" date="2021-03" db="EMBL/GenBank/DDBJ databases">
        <authorList>
            <consortium name="Genoscope - CEA"/>
            <person name="William W."/>
        </authorList>
    </citation>
    <scope>NUCLEOTIDE SEQUENCE</scope>
    <source>
        <strain evidence="3">Doubled-haploid Pahang</strain>
    </source>
</reference>
<sequence>MQDPDPARVHGPRLPRWPAPPARSSPGLPPSKSAHRDIKPTSLLIDSGRRVKIADFTDNGPLRLLRRYHRLNEPRADRHRPQPQDLRRLRRQHLELRPQNPILGVVARQLPVRREPRSACRLSIAHVRHLLRRSAGGAAHPLR</sequence>
<dbReference type="InterPro" id="IPR000719">
    <property type="entry name" value="Prot_kinase_dom"/>
</dbReference>
<evidence type="ECO:0000256" key="1">
    <source>
        <dbReference type="SAM" id="MobiDB-lite"/>
    </source>
</evidence>
<dbReference type="SUPFAM" id="SSF56112">
    <property type="entry name" value="Protein kinase-like (PK-like)"/>
    <property type="match status" value="1"/>
</dbReference>
<organism evidence="4 5">
    <name type="scientific">Musa acuminata subsp. malaccensis</name>
    <name type="common">Wild banana</name>
    <name type="synonym">Musa malaccensis</name>
    <dbReference type="NCBI Taxonomy" id="214687"/>
    <lineage>
        <taxon>Eukaryota</taxon>
        <taxon>Viridiplantae</taxon>
        <taxon>Streptophyta</taxon>
        <taxon>Embryophyta</taxon>
        <taxon>Tracheophyta</taxon>
        <taxon>Spermatophyta</taxon>
        <taxon>Magnoliopsida</taxon>
        <taxon>Liliopsida</taxon>
        <taxon>Zingiberales</taxon>
        <taxon>Musaceae</taxon>
        <taxon>Musa</taxon>
    </lineage>
</organism>
<dbReference type="InParanoid" id="A0A804J0V9"/>
<keyword evidence="5" id="KW-1185">Reference proteome</keyword>
<dbReference type="GO" id="GO:0004672">
    <property type="term" value="F:protein kinase activity"/>
    <property type="evidence" value="ECO:0007669"/>
    <property type="project" value="InterPro"/>
</dbReference>
<evidence type="ECO:0000259" key="2">
    <source>
        <dbReference type="PROSITE" id="PS50011"/>
    </source>
</evidence>
<dbReference type="Proteomes" id="UP000012960">
    <property type="component" value="Unplaced"/>
</dbReference>
<name>A0A804J0V9_MUSAM</name>
<dbReference type="AlphaFoldDB" id="A0A804J0V9"/>
<proteinExistence type="predicted"/>
<dbReference type="Gramene" id="Ma05_t04510.1">
    <property type="protein sequence ID" value="Ma05_p04510.1"/>
    <property type="gene ID" value="Ma05_g04510"/>
</dbReference>
<evidence type="ECO:0000313" key="5">
    <source>
        <dbReference type="Proteomes" id="UP000012960"/>
    </source>
</evidence>
<gene>
    <name evidence="3" type="ORF">GSMUA_256890.1</name>
</gene>
<dbReference type="GO" id="GO:0005524">
    <property type="term" value="F:ATP binding"/>
    <property type="evidence" value="ECO:0007669"/>
    <property type="project" value="InterPro"/>
</dbReference>
<dbReference type="EnsemblPlants" id="Ma05_t04510.1">
    <property type="protein sequence ID" value="Ma05_p04510.1"/>
    <property type="gene ID" value="Ma05_g04510"/>
</dbReference>
<accession>A0A804J0V9</accession>
<feature type="domain" description="Protein kinase" evidence="2">
    <location>
        <begin position="1"/>
        <end position="143"/>
    </location>
</feature>
<reference evidence="4" key="2">
    <citation type="submission" date="2021-05" db="UniProtKB">
        <authorList>
            <consortium name="EnsemblPlants"/>
        </authorList>
    </citation>
    <scope>IDENTIFICATION</scope>
    <source>
        <strain evidence="4">subsp. malaccensis</strain>
    </source>
</reference>
<dbReference type="EMBL" id="HG996470">
    <property type="protein sequence ID" value="CAG1837512.1"/>
    <property type="molecule type" value="Genomic_DNA"/>
</dbReference>
<evidence type="ECO:0000313" key="3">
    <source>
        <dbReference type="EMBL" id="CAG1837512.1"/>
    </source>
</evidence>